<keyword evidence="4" id="KW-0804">Transcription</keyword>
<gene>
    <name evidence="6" type="ORF">H8S64_03105</name>
</gene>
<feature type="domain" description="HTH luxR-type" evidence="5">
    <location>
        <begin position="119"/>
        <end position="175"/>
    </location>
</feature>
<reference evidence="6 7" key="1">
    <citation type="submission" date="2020-08" db="EMBL/GenBank/DDBJ databases">
        <title>Genome public.</title>
        <authorList>
            <person name="Liu C."/>
            <person name="Sun Q."/>
        </authorList>
    </citation>
    <scope>NUCLEOTIDE SEQUENCE [LARGE SCALE GENOMIC DNA]</scope>
    <source>
        <strain evidence="6 7">NSJ-56</strain>
    </source>
</reference>
<accession>A0ABR7CX32</accession>
<evidence type="ECO:0000256" key="3">
    <source>
        <dbReference type="ARBA" id="ARBA00023082"/>
    </source>
</evidence>
<dbReference type="Gene3D" id="1.10.10.10">
    <property type="entry name" value="Winged helix-like DNA-binding domain superfamily/Winged helix DNA-binding domain"/>
    <property type="match status" value="1"/>
</dbReference>
<keyword evidence="7" id="KW-1185">Reference proteome</keyword>
<dbReference type="InterPro" id="IPR014284">
    <property type="entry name" value="RNA_pol_sigma-70_dom"/>
</dbReference>
<dbReference type="InterPro" id="IPR007627">
    <property type="entry name" value="RNA_pol_sigma70_r2"/>
</dbReference>
<dbReference type="Proteomes" id="UP000646484">
    <property type="component" value="Unassembled WGS sequence"/>
</dbReference>
<evidence type="ECO:0000313" key="7">
    <source>
        <dbReference type="Proteomes" id="UP000646484"/>
    </source>
</evidence>
<dbReference type="InterPro" id="IPR013324">
    <property type="entry name" value="RNA_pol_sigma_r3/r4-like"/>
</dbReference>
<dbReference type="PANTHER" id="PTHR43133">
    <property type="entry name" value="RNA POLYMERASE ECF-TYPE SIGMA FACTO"/>
    <property type="match status" value="1"/>
</dbReference>
<dbReference type="SUPFAM" id="SSF88659">
    <property type="entry name" value="Sigma3 and sigma4 domains of RNA polymerase sigma factors"/>
    <property type="match status" value="1"/>
</dbReference>
<dbReference type="InterPro" id="IPR000792">
    <property type="entry name" value="Tscrpt_reg_LuxR_C"/>
</dbReference>
<evidence type="ECO:0000256" key="4">
    <source>
        <dbReference type="ARBA" id="ARBA00023163"/>
    </source>
</evidence>
<dbReference type="InterPro" id="IPR039425">
    <property type="entry name" value="RNA_pol_sigma-70-like"/>
</dbReference>
<evidence type="ECO:0000256" key="2">
    <source>
        <dbReference type="ARBA" id="ARBA00023015"/>
    </source>
</evidence>
<keyword evidence="2" id="KW-0805">Transcription regulation</keyword>
<dbReference type="PRINTS" id="PR00038">
    <property type="entry name" value="HTHLUXR"/>
</dbReference>
<evidence type="ECO:0000259" key="5">
    <source>
        <dbReference type="SMART" id="SM00421"/>
    </source>
</evidence>
<dbReference type="Pfam" id="PF08281">
    <property type="entry name" value="Sigma70_r4_2"/>
    <property type="match status" value="1"/>
</dbReference>
<proteinExistence type="inferred from homology"/>
<evidence type="ECO:0000256" key="1">
    <source>
        <dbReference type="ARBA" id="ARBA00010641"/>
    </source>
</evidence>
<dbReference type="Pfam" id="PF04542">
    <property type="entry name" value="Sigma70_r2"/>
    <property type="match status" value="1"/>
</dbReference>
<dbReference type="NCBIfam" id="TIGR02937">
    <property type="entry name" value="sigma70-ECF"/>
    <property type="match status" value="1"/>
</dbReference>
<dbReference type="InterPro" id="IPR036388">
    <property type="entry name" value="WH-like_DNA-bd_sf"/>
</dbReference>
<comment type="caution">
    <text evidence="6">The sequence shown here is derived from an EMBL/GenBank/DDBJ whole genome shotgun (WGS) entry which is preliminary data.</text>
</comment>
<evidence type="ECO:0000313" key="6">
    <source>
        <dbReference type="EMBL" id="MBC5620082.1"/>
    </source>
</evidence>
<dbReference type="SMART" id="SM00421">
    <property type="entry name" value="HTH_LUXR"/>
    <property type="match status" value="1"/>
</dbReference>
<organism evidence="6 7">
    <name type="scientific">Butyricimonas hominis</name>
    <dbReference type="NCBI Taxonomy" id="2763032"/>
    <lineage>
        <taxon>Bacteria</taxon>
        <taxon>Pseudomonadati</taxon>
        <taxon>Bacteroidota</taxon>
        <taxon>Bacteroidia</taxon>
        <taxon>Bacteroidales</taxon>
        <taxon>Odoribacteraceae</taxon>
        <taxon>Butyricimonas</taxon>
    </lineage>
</organism>
<dbReference type="InterPro" id="IPR013249">
    <property type="entry name" value="RNA_pol_sigma70_r4_t2"/>
</dbReference>
<dbReference type="InterPro" id="IPR013325">
    <property type="entry name" value="RNA_pol_sigma_r2"/>
</dbReference>
<dbReference type="SUPFAM" id="SSF88946">
    <property type="entry name" value="Sigma2 domain of RNA polymerase sigma factors"/>
    <property type="match status" value="1"/>
</dbReference>
<comment type="similarity">
    <text evidence="1">Belongs to the sigma-70 factor family. ECF subfamily.</text>
</comment>
<name>A0ABR7CX32_9BACT</name>
<dbReference type="RefSeq" id="WP_186974895.1">
    <property type="nucleotide sequence ID" value="NZ_JACOOH010000001.1"/>
</dbReference>
<protein>
    <submittedName>
        <fullName evidence="6">Sigma-70 family RNA polymerase sigma factor</fullName>
    </submittedName>
</protein>
<dbReference type="EMBL" id="JACOOH010000001">
    <property type="protein sequence ID" value="MBC5620082.1"/>
    <property type="molecule type" value="Genomic_DNA"/>
</dbReference>
<keyword evidence="3" id="KW-0731">Sigma factor</keyword>
<dbReference type="PANTHER" id="PTHR43133:SF46">
    <property type="entry name" value="RNA POLYMERASE SIGMA-70 FACTOR ECF SUBFAMILY"/>
    <property type="match status" value="1"/>
</dbReference>
<sequence>MKEASLYSRKTFKEKELFEEYFSLYLQFALKYIADEDVCKDIVQEAFINYWKQENSFNDEVALKAYLYKSIHHGCLNQLRHKSIREKYFESLPEDWESEDYFMENVLKEEVASIVLKEINNLSETSRDILLRSLEGYSNEEIANELSVSINTVKTHKARSYIILRRNLGHLRALLFFLFI</sequence>
<dbReference type="Gene3D" id="1.10.1740.10">
    <property type="match status" value="1"/>
</dbReference>